<dbReference type="GO" id="GO:0051645">
    <property type="term" value="P:Golgi localization"/>
    <property type="evidence" value="ECO:0007669"/>
    <property type="project" value="TreeGrafter"/>
</dbReference>
<comment type="subunit">
    <text evidence="2 6">Oligomeric complex that consists of at least the alpha, beta, beta', gamma, delta, epsilon and zeta subunits.</text>
</comment>
<reference evidence="9 10" key="1">
    <citation type="submission" date="2020-04" db="EMBL/GenBank/DDBJ databases">
        <title>Perkinsus olseni comparative genomics.</title>
        <authorList>
            <person name="Bogema D.R."/>
        </authorList>
    </citation>
    <scope>NUCLEOTIDE SEQUENCE [LARGE SCALE GENOMIC DNA]</scope>
    <source>
        <strain evidence="9">ATCC PRA-179</strain>
    </source>
</reference>
<feature type="domain" description="AP complex mu/sigma subunit" evidence="8">
    <location>
        <begin position="11"/>
        <end position="122"/>
    </location>
</feature>
<proteinExistence type="inferred from homology"/>
<feature type="compositionally biased region" description="Low complexity" evidence="7">
    <location>
        <begin position="203"/>
        <end position="217"/>
    </location>
</feature>
<keyword evidence="4 6" id="KW-0963">Cytoplasm</keyword>
<keyword evidence="6" id="KW-0472">Membrane</keyword>
<dbReference type="SUPFAM" id="SSF64356">
    <property type="entry name" value="SNARE-like"/>
    <property type="match status" value="1"/>
</dbReference>
<dbReference type="PANTHER" id="PTHR10121:SF0">
    <property type="entry name" value="COATOMER SUBUNIT DELTA"/>
    <property type="match status" value="1"/>
</dbReference>
<dbReference type="GO" id="GO:0006888">
    <property type="term" value="P:endoplasmic reticulum to Golgi vesicle-mediated transport"/>
    <property type="evidence" value="ECO:0007669"/>
    <property type="project" value="TreeGrafter"/>
</dbReference>
<comment type="caution">
    <text evidence="9">The sequence shown here is derived from an EMBL/GenBank/DDBJ whole genome shotgun (WGS) entry which is preliminary data.</text>
</comment>
<dbReference type="Proteomes" id="UP000570595">
    <property type="component" value="Unassembled WGS sequence"/>
</dbReference>
<evidence type="ECO:0000313" key="10">
    <source>
        <dbReference type="Proteomes" id="UP000570595"/>
    </source>
</evidence>
<feature type="compositionally biased region" description="Low complexity" evidence="7">
    <location>
        <begin position="225"/>
        <end position="261"/>
    </location>
</feature>
<evidence type="ECO:0000256" key="1">
    <source>
        <dbReference type="ARBA" id="ARBA00010516"/>
    </source>
</evidence>
<accession>A0A7J6M8I2</accession>
<gene>
    <name evidence="9" type="primary">ARCN1</name>
    <name evidence="9" type="ORF">FOZ61_007712</name>
</gene>
<dbReference type="InterPro" id="IPR011012">
    <property type="entry name" value="Longin-like_dom_sf"/>
</dbReference>
<sequence length="1021" mass="114560">MVVLSAAVVSKQKTLLARQFVDIPRLRIEGLLGAFIKLVESQKSDHTYIETENIRYVYQPMEQLYLVLITTRQSNILEDLDTLKLFTNVVQDVVKTSVTEDTVLDNVFDLVFAFDEVVSFGYREAVTLSQIKTYTEMDSHEERLAQMIEQSKMNEAKEVAKKKQLELARLRAQQAKEARLRSSRQGYSTVDSLGGVPSGFGNDSAAASPDDFSSAGGDDLGVPASSSRSTQQQQFQGGGFTTSAASESSQNEYYQQQHHQSIMSSGAPKKGLVLGRKRHQQTAGQQQQFTAMAMNDEPDNAATMDGREYIPLLLLLLVVVVAANYIEDTTSCSHTADGIDWPQAMRDLRAHCSDKVASPAQRSLSVESYPYHCTLEGVALAVSLMEGILPDRIHQLPHCFNAVVTAGGIILAHWKLATTALNCRIPKGTLRALVREALQHSYLLDASHWPMLAVYAHAILEEVEGSPEGFDFRPPRGDPLQGHPFEDVTFLVPSENGCPSPEVLPLITVPLIVTQLLLAIAEKFPEVAVLLQGGGEDSPHCREGGRIVDQRRGWRVLSGYAGEPLGRILNIFIRTGMIDTNFVFIVAGSMIPQSRESLGLMIDVLSSTKVGFVGGPSIDEGFVYVDYAYRLVTHHWSIHFDPTYHWSFQPLPDSRRSTTVTSSLLAGSVQPPCKLADTTSPSFLTSLQVLQASHYFHPALNGEWAILDFMLHMRDLKVWGPNHSRRPLAFATCSSAYMADIPTGEFNHARPHLWGRKDFYQSAEVQSYYFGPPRQGYFDGVEGASLNLTTTPYLQGQLFMRHNDLKMFHTVDGRSINFGCTIQSTNCDMTWMYKGFSIPPCCQRTLRRLMDYTHDLFARLGFRYMITDGALLGSLKFGKLLDWDGDIDLHIHTEDFMRIETEVLPVVLRDGYYLRKHENGRSWILQANDHNHLYIEYNMREEPFDDSWRVPIDNRLYRTLRNPEVNLTAWYGPLFYRNGLRSVFFGRVEDSDNEMLCSIPGHHNCADDFPRGEDCRAAGVC</sequence>
<protein>
    <recommendedName>
        <fullName evidence="6">Coatomer subunit delta</fullName>
    </recommendedName>
</protein>
<dbReference type="CDD" id="cd14830">
    <property type="entry name" value="Delta_COP_N"/>
    <property type="match status" value="1"/>
</dbReference>
<dbReference type="InterPro" id="IPR022775">
    <property type="entry name" value="AP_mu_sigma_su"/>
</dbReference>
<evidence type="ECO:0000256" key="7">
    <source>
        <dbReference type="SAM" id="MobiDB-lite"/>
    </source>
</evidence>
<dbReference type="Gene3D" id="3.30.450.60">
    <property type="match status" value="1"/>
</dbReference>
<dbReference type="GO" id="GO:0006890">
    <property type="term" value="P:retrograde vesicle-mediated transport, Golgi to endoplasmic reticulum"/>
    <property type="evidence" value="ECO:0007669"/>
    <property type="project" value="UniProtKB-UniRule"/>
</dbReference>
<evidence type="ECO:0000259" key="8">
    <source>
        <dbReference type="Pfam" id="PF01217"/>
    </source>
</evidence>
<evidence type="ECO:0000313" key="9">
    <source>
        <dbReference type="EMBL" id="KAF4667819.1"/>
    </source>
</evidence>
<keyword evidence="6" id="KW-0333">Golgi apparatus</keyword>
<dbReference type="Pfam" id="PF01217">
    <property type="entry name" value="Clat_adaptor_s"/>
    <property type="match status" value="1"/>
</dbReference>
<dbReference type="OrthoDB" id="444255at2759"/>
<evidence type="ECO:0000256" key="3">
    <source>
        <dbReference type="ARBA" id="ARBA00022448"/>
    </source>
</evidence>
<keyword evidence="5 6" id="KW-0653">Protein transport</keyword>
<dbReference type="GO" id="GO:0030126">
    <property type="term" value="C:COPI vesicle coat"/>
    <property type="evidence" value="ECO:0007669"/>
    <property type="project" value="UniProtKB-UniRule"/>
</dbReference>
<dbReference type="GO" id="GO:0000139">
    <property type="term" value="C:Golgi membrane"/>
    <property type="evidence" value="ECO:0007669"/>
    <property type="project" value="UniProtKB-SubCell"/>
</dbReference>
<dbReference type="PANTHER" id="PTHR10121">
    <property type="entry name" value="COATOMER SUBUNIT DELTA"/>
    <property type="match status" value="1"/>
</dbReference>
<dbReference type="GO" id="GO:0015031">
    <property type="term" value="P:protein transport"/>
    <property type="evidence" value="ECO:0007669"/>
    <property type="project" value="UniProtKB-KW"/>
</dbReference>
<comment type="similarity">
    <text evidence="1 6">Belongs to the adaptor complexes medium subunit family. Delta-COP subfamily.</text>
</comment>
<evidence type="ECO:0000256" key="6">
    <source>
        <dbReference type="RuleBase" id="RU366052"/>
    </source>
</evidence>
<dbReference type="EMBL" id="JABAHT010000048">
    <property type="protein sequence ID" value="KAF4667819.1"/>
    <property type="molecule type" value="Genomic_DNA"/>
</dbReference>
<dbReference type="InterPro" id="IPR027059">
    <property type="entry name" value="Coatomer_dsu"/>
</dbReference>
<evidence type="ECO:0000256" key="2">
    <source>
        <dbReference type="ARBA" id="ARBA00011775"/>
    </source>
</evidence>
<evidence type="ECO:0000256" key="4">
    <source>
        <dbReference type="ARBA" id="ARBA00022490"/>
    </source>
</evidence>
<comment type="subcellular location">
    <subcellularLocation>
        <location evidence="6">Cytoplasm</location>
    </subcellularLocation>
    <subcellularLocation>
        <location evidence="6">Golgi apparatus membrane</location>
        <topology evidence="6">Peripheral membrane protein</topology>
        <orientation evidence="6">Cytoplasmic side</orientation>
    </subcellularLocation>
    <subcellularLocation>
        <location evidence="6">Cytoplasmic vesicle</location>
        <location evidence="6">COPI-coated vesicle membrane</location>
        <topology evidence="6">Peripheral membrane protein</topology>
        <orientation evidence="6">Cytoplasmic side</orientation>
    </subcellularLocation>
</comment>
<evidence type="ECO:0000256" key="5">
    <source>
        <dbReference type="ARBA" id="ARBA00022927"/>
    </source>
</evidence>
<comment type="function">
    <text evidence="6">The coatomer is a cytosolic protein complex that binds to dilysine motifs and reversibly associates with Golgi non-clathrin-coated vesicles, which further mediate biosynthetic protein transport from the ER, via the Golgi up to the trans Golgi network.</text>
</comment>
<keyword evidence="3 6" id="KW-0813">Transport</keyword>
<organism evidence="9 10">
    <name type="scientific">Perkinsus olseni</name>
    <name type="common">Perkinsus atlanticus</name>
    <dbReference type="NCBI Taxonomy" id="32597"/>
    <lineage>
        <taxon>Eukaryota</taxon>
        <taxon>Sar</taxon>
        <taxon>Alveolata</taxon>
        <taxon>Perkinsozoa</taxon>
        <taxon>Perkinsea</taxon>
        <taxon>Perkinsida</taxon>
        <taxon>Perkinsidae</taxon>
        <taxon>Perkinsus</taxon>
    </lineage>
</organism>
<feature type="region of interest" description="Disordered" evidence="7">
    <location>
        <begin position="200"/>
        <end position="267"/>
    </location>
</feature>
<keyword evidence="6" id="KW-0931">ER-Golgi transport</keyword>
<dbReference type="AlphaFoldDB" id="A0A7J6M8I2"/>
<name>A0A7J6M8I2_PEROL</name>
<dbReference type="FunFam" id="3.30.450.60:FF:000003">
    <property type="entry name" value="Coatomer subunit delta"/>
    <property type="match status" value="1"/>
</dbReference>